<feature type="transmembrane region" description="Helical" evidence="2">
    <location>
        <begin position="200"/>
        <end position="219"/>
    </location>
</feature>
<keyword evidence="2" id="KW-0472">Membrane</keyword>
<protein>
    <recommendedName>
        <fullName evidence="5">Low temperature requirement protein A</fullName>
    </recommendedName>
</protein>
<feature type="region of interest" description="Disordered" evidence="1">
    <location>
        <begin position="13"/>
        <end position="37"/>
    </location>
</feature>
<organism evidence="3 4">
    <name type="scientific">Mycolicibacterium conceptionense</name>
    <dbReference type="NCBI Taxonomy" id="451644"/>
    <lineage>
        <taxon>Bacteria</taxon>
        <taxon>Bacillati</taxon>
        <taxon>Actinomycetota</taxon>
        <taxon>Actinomycetes</taxon>
        <taxon>Mycobacteriales</taxon>
        <taxon>Mycobacteriaceae</taxon>
        <taxon>Mycolicibacterium</taxon>
    </lineage>
</organism>
<dbReference type="PANTHER" id="PTHR36840:SF1">
    <property type="entry name" value="BLL5714 PROTEIN"/>
    <property type="match status" value="1"/>
</dbReference>
<evidence type="ECO:0000256" key="2">
    <source>
        <dbReference type="SAM" id="Phobius"/>
    </source>
</evidence>
<evidence type="ECO:0008006" key="5">
    <source>
        <dbReference type="Google" id="ProtNLM"/>
    </source>
</evidence>
<feature type="transmembrane region" description="Helical" evidence="2">
    <location>
        <begin position="107"/>
        <end position="131"/>
    </location>
</feature>
<dbReference type="PANTHER" id="PTHR36840">
    <property type="entry name" value="BLL5714 PROTEIN"/>
    <property type="match status" value="1"/>
</dbReference>
<dbReference type="AlphaFoldDB" id="A0A1A1YPS4"/>
<feature type="transmembrane region" description="Helical" evidence="2">
    <location>
        <begin position="308"/>
        <end position="331"/>
    </location>
</feature>
<name>A0A1A1YPS4_9MYCO</name>
<dbReference type="EMBL" id="LZHX01000090">
    <property type="protein sequence ID" value="OBF13572.1"/>
    <property type="molecule type" value="Genomic_DNA"/>
</dbReference>
<evidence type="ECO:0000256" key="1">
    <source>
        <dbReference type="SAM" id="MobiDB-lite"/>
    </source>
</evidence>
<keyword evidence="2" id="KW-0812">Transmembrane</keyword>
<accession>A0A1A1YPS4</accession>
<dbReference type="InterPro" id="IPR010640">
    <property type="entry name" value="Low_temperature_requirement_A"/>
</dbReference>
<gene>
    <name evidence="3" type="ORF">A5726_27055</name>
</gene>
<feature type="transmembrane region" description="Helical" evidence="2">
    <location>
        <begin position="143"/>
        <end position="161"/>
    </location>
</feature>
<comment type="caution">
    <text evidence="3">The sequence shown here is derived from an EMBL/GenBank/DDBJ whole genome shotgun (WGS) entry which is preliminary data.</text>
</comment>
<dbReference type="Pfam" id="PF06772">
    <property type="entry name" value="LtrA"/>
    <property type="match status" value="1"/>
</dbReference>
<reference evidence="3 4" key="1">
    <citation type="submission" date="2016-06" db="EMBL/GenBank/DDBJ databases">
        <authorList>
            <person name="Kjaerup R.B."/>
            <person name="Dalgaard T.S."/>
            <person name="Juul-Madsen H.R."/>
        </authorList>
    </citation>
    <scope>NUCLEOTIDE SEQUENCE [LARGE SCALE GENOMIC DNA]</scope>
    <source>
        <strain evidence="3 4">ACS1953</strain>
    </source>
</reference>
<sequence>MELRCDLARKGHTRVNEDRPSPVQTHRLSRMSGRDPHEEHRAATPLELLFDLTFVIAFGVAAAQLAHLMAEGHVSAGLAGFGFSAFAIWWAWMNFTWFASAYDTDDWIYRVMTMLQMVGVIILAMGIPPVFASIEHGGHVDNVVMVAGYVVMRIALVGQWLRAAVQDPPRRTACLTYACAVVVAQIGWVVQIFVQTSLTVFFGTALVLMVVEISGPILAERLMGGTPWHAHHVAERYGLLAIIALGEGVVGTVASLTAAVGEHGWSTDAILLVAAGIGLTFGMWWVYFLVPAGALLHAQRTLSFWYGYLHLAVFAAIVATGAGLHVAAYYVDGESTLDAVGTVLAVAIPVGVYLLAMFVIYSFLVKELDLLHALLLVLAAAVLVIAVVLAAQGTSMALCLLVVTAAPVVVVIGFEAVGHRHAAEIVGRRLDVHRPG</sequence>
<feature type="transmembrane region" description="Helical" evidence="2">
    <location>
        <begin position="343"/>
        <end position="364"/>
    </location>
</feature>
<proteinExistence type="predicted"/>
<feature type="transmembrane region" description="Helical" evidence="2">
    <location>
        <begin position="76"/>
        <end position="95"/>
    </location>
</feature>
<evidence type="ECO:0000313" key="3">
    <source>
        <dbReference type="EMBL" id="OBF13572.1"/>
    </source>
</evidence>
<evidence type="ECO:0000313" key="4">
    <source>
        <dbReference type="Proteomes" id="UP000093779"/>
    </source>
</evidence>
<keyword evidence="2" id="KW-1133">Transmembrane helix</keyword>
<feature type="transmembrane region" description="Helical" evidence="2">
    <location>
        <begin position="239"/>
        <end position="258"/>
    </location>
</feature>
<dbReference type="Proteomes" id="UP000093779">
    <property type="component" value="Unassembled WGS sequence"/>
</dbReference>
<feature type="transmembrane region" description="Helical" evidence="2">
    <location>
        <begin position="48"/>
        <end position="70"/>
    </location>
</feature>
<feature type="transmembrane region" description="Helical" evidence="2">
    <location>
        <begin position="173"/>
        <end position="194"/>
    </location>
</feature>
<feature type="transmembrane region" description="Helical" evidence="2">
    <location>
        <begin position="395"/>
        <end position="414"/>
    </location>
</feature>
<feature type="transmembrane region" description="Helical" evidence="2">
    <location>
        <begin position="371"/>
        <end position="389"/>
    </location>
</feature>
<feature type="transmembrane region" description="Helical" evidence="2">
    <location>
        <begin position="270"/>
        <end position="296"/>
    </location>
</feature>